<organism evidence="2 3">
    <name type="scientific">Cellulomonas shaoxiangyii</name>
    <dbReference type="NCBI Taxonomy" id="2566013"/>
    <lineage>
        <taxon>Bacteria</taxon>
        <taxon>Bacillati</taxon>
        <taxon>Actinomycetota</taxon>
        <taxon>Actinomycetes</taxon>
        <taxon>Micrococcales</taxon>
        <taxon>Cellulomonadaceae</taxon>
        <taxon>Cellulomonas</taxon>
    </lineage>
</organism>
<protein>
    <submittedName>
        <fullName evidence="2">Small multidrug efflux protein</fullName>
    </submittedName>
</protein>
<sequence>MMTPLQELISRFQELVAQVPEIFQPFIVVLAGAVPFVEGELAAMVGLVAGLHPVVAGVAAATGNFLSVALVVALTARARTAVVHRSRTRVGATVGGSGTPGSADVGTVDAFGEPAPTQPLSRGRQRVQTWLVRFGVPGASILGPLAIPTQFTTAILVAGGASRRWVLLWQAVAIALWTTVSTVSVWAALTYVVGV</sequence>
<gene>
    <name evidence="2" type="ORF">E5225_11020</name>
</gene>
<keyword evidence="1" id="KW-0472">Membrane</keyword>
<keyword evidence="3" id="KW-1185">Reference proteome</keyword>
<keyword evidence="1" id="KW-1133">Transmembrane helix</keyword>
<dbReference type="OrthoDB" id="4570818at2"/>
<evidence type="ECO:0000313" key="3">
    <source>
        <dbReference type="Proteomes" id="UP000296469"/>
    </source>
</evidence>
<proteinExistence type="predicted"/>
<dbReference type="Proteomes" id="UP000296469">
    <property type="component" value="Chromosome"/>
</dbReference>
<keyword evidence="1" id="KW-0812">Transmembrane</keyword>
<evidence type="ECO:0000313" key="2">
    <source>
        <dbReference type="EMBL" id="QCB95348.1"/>
    </source>
</evidence>
<feature type="transmembrane region" description="Helical" evidence="1">
    <location>
        <begin position="167"/>
        <end position="193"/>
    </location>
</feature>
<feature type="transmembrane region" description="Helical" evidence="1">
    <location>
        <begin position="54"/>
        <end position="76"/>
    </location>
</feature>
<accession>A0A4P7SND9</accession>
<dbReference type="EMBL" id="CP039291">
    <property type="protein sequence ID" value="QCB95348.1"/>
    <property type="molecule type" value="Genomic_DNA"/>
</dbReference>
<dbReference type="KEGG" id="celz:E5225_11020"/>
<feature type="transmembrane region" description="Helical" evidence="1">
    <location>
        <begin position="130"/>
        <end position="147"/>
    </location>
</feature>
<evidence type="ECO:0000256" key="1">
    <source>
        <dbReference type="SAM" id="Phobius"/>
    </source>
</evidence>
<name>A0A4P7SND9_9CELL</name>
<reference evidence="2 3" key="1">
    <citation type="submission" date="2019-04" db="EMBL/GenBank/DDBJ databases">
        <title>Isolation and identification of Cellulomonas shaoxiangyii sp. Nov. isolated from feces of the Tibetan antelopes (Pantholops hodgsonii) in the Qinghai-Tibet plateau of China.</title>
        <authorList>
            <person name="Tian Z."/>
        </authorList>
    </citation>
    <scope>NUCLEOTIDE SEQUENCE [LARGE SCALE GENOMIC DNA]</scope>
    <source>
        <strain evidence="2 3">Z28</strain>
    </source>
</reference>
<dbReference type="AlphaFoldDB" id="A0A4P7SND9"/>